<comment type="caution">
    <text evidence="2">The sequence shown here is derived from an EMBL/GenBank/DDBJ whole genome shotgun (WGS) entry which is preliminary data.</text>
</comment>
<dbReference type="GO" id="GO:0004519">
    <property type="term" value="F:endonuclease activity"/>
    <property type="evidence" value="ECO:0007669"/>
    <property type="project" value="InterPro"/>
</dbReference>
<name>A0AAQ1ZI38_9BACT</name>
<dbReference type="EMBL" id="UGTJ01000001">
    <property type="protein sequence ID" value="SUB78803.1"/>
    <property type="molecule type" value="Genomic_DNA"/>
</dbReference>
<evidence type="ECO:0000259" key="1">
    <source>
        <dbReference type="Pfam" id="PF20441"/>
    </source>
</evidence>
<reference evidence="2 3" key="1">
    <citation type="submission" date="2018-06" db="EMBL/GenBank/DDBJ databases">
        <authorList>
            <consortium name="Pathogen Informatics"/>
            <person name="Doyle S."/>
        </authorList>
    </citation>
    <scope>NUCLEOTIDE SEQUENCE [LARGE SCALE GENOMIC DNA]</scope>
    <source>
        <strain evidence="2 3">NCTC13063</strain>
    </source>
</reference>
<protein>
    <submittedName>
        <fullName evidence="2">Phage terminase-like protein, large subunit</fullName>
    </submittedName>
</protein>
<dbReference type="InterPro" id="IPR046462">
    <property type="entry name" value="TerL_nuclease"/>
</dbReference>
<dbReference type="AlphaFoldDB" id="A0AAQ1ZI38"/>
<gene>
    <name evidence="2" type="ORF">NCTC13063_00049</name>
</gene>
<evidence type="ECO:0000313" key="2">
    <source>
        <dbReference type="EMBL" id="SUB78803.1"/>
    </source>
</evidence>
<dbReference type="PANTHER" id="PTHR41287:SF1">
    <property type="entry name" value="PROTEIN YMFN"/>
    <property type="match status" value="1"/>
</dbReference>
<feature type="domain" description="Terminase large subunit-like endonuclease" evidence="1">
    <location>
        <begin position="3"/>
        <end position="87"/>
    </location>
</feature>
<accession>A0AAQ1ZI38</accession>
<dbReference type="Pfam" id="PF20441">
    <property type="entry name" value="TerL_nuclease"/>
    <property type="match status" value="1"/>
</dbReference>
<proteinExistence type="predicted"/>
<sequence length="93" mass="10809">MGVKTKTLNLWCDVADVWLPESYIIRASKNIRLEDFKDCDCYIGVDLSATSDLTAVSYLIEKDGTYYFKTDYYLPESALTDKADRETYKVWKQ</sequence>
<evidence type="ECO:0000313" key="3">
    <source>
        <dbReference type="Proteomes" id="UP000255283"/>
    </source>
</evidence>
<dbReference type="InterPro" id="IPR005021">
    <property type="entry name" value="Terminase_largesu-like"/>
</dbReference>
<organism evidence="2 3">
    <name type="scientific">Segatella buccae</name>
    <dbReference type="NCBI Taxonomy" id="28126"/>
    <lineage>
        <taxon>Bacteria</taxon>
        <taxon>Pseudomonadati</taxon>
        <taxon>Bacteroidota</taxon>
        <taxon>Bacteroidia</taxon>
        <taxon>Bacteroidales</taxon>
        <taxon>Prevotellaceae</taxon>
        <taxon>Segatella</taxon>
    </lineage>
</organism>
<dbReference type="PANTHER" id="PTHR41287">
    <property type="match status" value="1"/>
</dbReference>
<dbReference type="Proteomes" id="UP000255283">
    <property type="component" value="Unassembled WGS sequence"/>
</dbReference>